<dbReference type="InterPro" id="IPR020846">
    <property type="entry name" value="MFS_dom"/>
</dbReference>
<dbReference type="PANTHER" id="PTHR43791">
    <property type="entry name" value="PERMEASE-RELATED"/>
    <property type="match status" value="1"/>
</dbReference>
<accession>A0A2X0M216</accession>
<sequence length="562" mass="62566">MAPLNVVTNASSVDDEKMVLEHDEVGSPVGVPFSKADEKRLIRKIDWKIVPFLSPRPGHRDDSTRSEFYFVSPTLCLLYLMSFLDRVNIGQARLSGLEKELKMSGSQYSIALLVFFVSYVVFETPAVIFVRRLRPSRLLPTAMLIWAIVMTLMGVVTSFTGLVVARFFLGMAEAPLFPAACFYLTSWYKRKEQSSKVYISMFTGFRRTDASLDLSVRISIFFSAATLAGAFGGLIAHGLAQMDGLGGYAGWRWIFIIEGIITFAVACAAPFVMTDFPEEAKFLSVEEQQEVLRRLKADRGPTLQTEFSWAQVRVAFKDWKTYCFTLIYIGVAEPFYSLSLFTPTIIAALGTYSKSQASLLSTPPFFLAFLTTIFSALYSDRLGHRGFFNVFWLSIVVIGFILLLVLNPVHSPKVAYFSLFLCVGGLCPCIANSIAWIGNNFSNRTKRSAAMGLFFSVGNSGGIVSSMVYFKQDAPRFIRGQSVGLGFTLMALVLSLGLTLHLGSENRAKDAKYGPVQEGDEEFEQLPLELQRARTKAWRLEGVAPQQLSDLAENHPAFRYVT</sequence>
<dbReference type="FunFam" id="1.20.1250.20:FF:000013">
    <property type="entry name" value="MFS general substrate transporter"/>
    <property type="match status" value="1"/>
</dbReference>
<dbReference type="InterPro" id="IPR011701">
    <property type="entry name" value="MFS"/>
</dbReference>
<dbReference type="PANTHER" id="PTHR43791:SF19">
    <property type="entry name" value="TRANSPORTER, PUTATIVE (AFU_ORTHOLOGUE AFUA_1G01812)-RELATED"/>
    <property type="match status" value="1"/>
</dbReference>
<evidence type="ECO:0000256" key="5">
    <source>
        <dbReference type="ARBA" id="ARBA00023136"/>
    </source>
</evidence>
<feature type="transmembrane region" description="Helical" evidence="6">
    <location>
        <begin position="216"/>
        <end position="239"/>
    </location>
</feature>
<feature type="transmembrane region" description="Helical" evidence="6">
    <location>
        <begin position="449"/>
        <end position="470"/>
    </location>
</feature>
<proteinExistence type="predicted"/>
<dbReference type="AlphaFoldDB" id="A0A2X0M216"/>
<feature type="transmembrane region" description="Helical" evidence="6">
    <location>
        <begin position="390"/>
        <end position="409"/>
    </location>
</feature>
<dbReference type="Gene3D" id="1.20.1250.20">
    <property type="entry name" value="MFS general substrate transporter like domains"/>
    <property type="match status" value="2"/>
</dbReference>
<feature type="transmembrane region" description="Helical" evidence="6">
    <location>
        <begin position="415"/>
        <end position="437"/>
    </location>
</feature>
<feature type="domain" description="Major facilitator superfamily (MFS) profile" evidence="7">
    <location>
        <begin position="71"/>
        <end position="509"/>
    </location>
</feature>
<dbReference type="Pfam" id="PF07690">
    <property type="entry name" value="MFS_1"/>
    <property type="match status" value="1"/>
</dbReference>
<feature type="transmembrane region" description="Helical" evidence="6">
    <location>
        <begin position="68"/>
        <end position="89"/>
    </location>
</feature>
<dbReference type="InterPro" id="IPR036259">
    <property type="entry name" value="MFS_trans_sf"/>
</dbReference>
<evidence type="ECO:0000256" key="6">
    <source>
        <dbReference type="SAM" id="Phobius"/>
    </source>
</evidence>
<keyword evidence="3 6" id="KW-0812">Transmembrane</keyword>
<keyword evidence="5 6" id="KW-0472">Membrane</keyword>
<feature type="transmembrane region" description="Helical" evidence="6">
    <location>
        <begin position="251"/>
        <end position="273"/>
    </location>
</feature>
<evidence type="ECO:0000256" key="2">
    <source>
        <dbReference type="ARBA" id="ARBA00022448"/>
    </source>
</evidence>
<reference evidence="8 9" key="1">
    <citation type="submission" date="2016-11" db="EMBL/GenBank/DDBJ databases">
        <authorList>
            <person name="Jaros S."/>
            <person name="Januszkiewicz K."/>
            <person name="Wedrychowicz H."/>
        </authorList>
    </citation>
    <scope>NUCLEOTIDE SEQUENCE [LARGE SCALE GENOMIC DNA]</scope>
</reference>
<organism evidence="8 9">
    <name type="scientific">Microbotryum silenes-dioicae</name>
    <dbReference type="NCBI Taxonomy" id="796604"/>
    <lineage>
        <taxon>Eukaryota</taxon>
        <taxon>Fungi</taxon>
        <taxon>Dikarya</taxon>
        <taxon>Basidiomycota</taxon>
        <taxon>Pucciniomycotina</taxon>
        <taxon>Microbotryomycetes</taxon>
        <taxon>Microbotryales</taxon>
        <taxon>Microbotryaceae</taxon>
        <taxon>Microbotryum</taxon>
    </lineage>
</organism>
<feature type="transmembrane region" description="Helical" evidence="6">
    <location>
        <begin position="358"/>
        <end position="378"/>
    </location>
</feature>
<gene>
    <name evidence="8" type="primary">BQ5605_C001g00023</name>
    <name evidence="8" type="ORF">BQ5605_C001G00023</name>
</gene>
<evidence type="ECO:0000256" key="1">
    <source>
        <dbReference type="ARBA" id="ARBA00004141"/>
    </source>
</evidence>
<evidence type="ECO:0000313" key="8">
    <source>
        <dbReference type="EMBL" id="SGY43431.1"/>
    </source>
</evidence>
<keyword evidence="4 6" id="KW-1133">Transmembrane helix</keyword>
<dbReference type="EMBL" id="FQNC01000043">
    <property type="protein sequence ID" value="SGY43431.1"/>
    <property type="molecule type" value="Genomic_DNA"/>
</dbReference>
<feature type="transmembrane region" description="Helical" evidence="6">
    <location>
        <begin position="482"/>
        <end position="502"/>
    </location>
</feature>
<dbReference type="PROSITE" id="PS50850">
    <property type="entry name" value="MFS"/>
    <property type="match status" value="1"/>
</dbReference>
<comment type="subcellular location">
    <subcellularLocation>
        <location evidence="1">Membrane</location>
        <topology evidence="1">Multi-pass membrane protein</topology>
    </subcellularLocation>
</comment>
<evidence type="ECO:0000256" key="3">
    <source>
        <dbReference type="ARBA" id="ARBA00022692"/>
    </source>
</evidence>
<dbReference type="Proteomes" id="UP000249464">
    <property type="component" value="Unassembled WGS sequence"/>
</dbReference>
<name>A0A2X0M216_9BASI</name>
<feature type="transmembrane region" description="Helical" evidence="6">
    <location>
        <begin position="142"/>
        <end position="161"/>
    </location>
</feature>
<feature type="transmembrane region" description="Helical" evidence="6">
    <location>
        <begin position="167"/>
        <end position="188"/>
    </location>
</feature>
<protein>
    <submittedName>
        <fullName evidence="8">BQ5605_C001g00023 protein</fullName>
    </submittedName>
</protein>
<dbReference type="SUPFAM" id="SSF103473">
    <property type="entry name" value="MFS general substrate transporter"/>
    <property type="match status" value="1"/>
</dbReference>
<evidence type="ECO:0000259" key="7">
    <source>
        <dbReference type="PROSITE" id="PS50850"/>
    </source>
</evidence>
<evidence type="ECO:0000256" key="4">
    <source>
        <dbReference type="ARBA" id="ARBA00022989"/>
    </source>
</evidence>
<dbReference type="STRING" id="796604.A0A2X0M216"/>
<dbReference type="GO" id="GO:0022857">
    <property type="term" value="F:transmembrane transporter activity"/>
    <property type="evidence" value="ECO:0007669"/>
    <property type="project" value="InterPro"/>
</dbReference>
<feature type="transmembrane region" description="Helical" evidence="6">
    <location>
        <begin position="326"/>
        <end position="352"/>
    </location>
</feature>
<keyword evidence="9" id="KW-1185">Reference proteome</keyword>
<keyword evidence="2" id="KW-0813">Transport</keyword>
<dbReference type="GO" id="GO:0016020">
    <property type="term" value="C:membrane"/>
    <property type="evidence" value="ECO:0007669"/>
    <property type="project" value="UniProtKB-SubCell"/>
</dbReference>
<evidence type="ECO:0000313" key="9">
    <source>
        <dbReference type="Proteomes" id="UP000249464"/>
    </source>
</evidence>
<feature type="transmembrane region" description="Helical" evidence="6">
    <location>
        <begin position="109"/>
        <end position="130"/>
    </location>
</feature>